<evidence type="ECO:0000313" key="2">
    <source>
        <dbReference type="Proteomes" id="UP000528286"/>
    </source>
</evidence>
<dbReference type="AlphaFoldDB" id="A0A7W6J982"/>
<proteinExistence type="predicted"/>
<protein>
    <submittedName>
        <fullName evidence="1">Uncharacterized protein</fullName>
    </submittedName>
</protein>
<reference evidence="1 2" key="1">
    <citation type="submission" date="2020-08" db="EMBL/GenBank/DDBJ databases">
        <title>Genomic Encyclopedia of Type Strains, Phase IV (KMG-IV): sequencing the most valuable type-strain genomes for metagenomic binning, comparative biology and taxonomic classification.</title>
        <authorList>
            <person name="Goeker M."/>
        </authorList>
    </citation>
    <scope>NUCLEOTIDE SEQUENCE [LARGE SCALE GENOMIC DNA]</scope>
    <source>
        <strain evidence="1 2">DSM 29853</strain>
    </source>
</reference>
<keyword evidence="2" id="KW-1185">Reference proteome</keyword>
<comment type="caution">
    <text evidence="1">The sequence shown here is derived from an EMBL/GenBank/DDBJ whole genome shotgun (WGS) entry which is preliminary data.</text>
</comment>
<sequence length="106" mass="11510">MECEPETTLGLEMHRDLDALASSRNGWPAGALDHINEALSIIGQAIVDAPVTCERDAANKFRFAADLIDAEAGEMRLEGAAVHTALDGLEGLRQAQWAEIRRRARA</sequence>
<accession>A0A7W6J982</accession>
<evidence type="ECO:0000313" key="1">
    <source>
        <dbReference type="EMBL" id="MBB4067111.1"/>
    </source>
</evidence>
<dbReference type="EMBL" id="JACIEZ010000015">
    <property type="protein sequence ID" value="MBB4067111.1"/>
    <property type="molecule type" value="Genomic_DNA"/>
</dbReference>
<organism evidence="1 2">
    <name type="scientific">Gellertiella hungarica</name>
    <dbReference type="NCBI Taxonomy" id="1572859"/>
    <lineage>
        <taxon>Bacteria</taxon>
        <taxon>Pseudomonadati</taxon>
        <taxon>Pseudomonadota</taxon>
        <taxon>Alphaproteobacteria</taxon>
        <taxon>Hyphomicrobiales</taxon>
        <taxon>Rhizobiaceae</taxon>
        <taxon>Gellertiella</taxon>
    </lineage>
</organism>
<dbReference type="RefSeq" id="WP_183368353.1">
    <property type="nucleotide sequence ID" value="NZ_JACIEZ010000015.1"/>
</dbReference>
<dbReference type="Proteomes" id="UP000528286">
    <property type="component" value="Unassembled WGS sequence"/>
</dbReference>
<gene>
    <name evidence="1" type="ORF">GGR23_004340</name>
</gene>
<name>A0A7W6J982_9HYPH</name>